<proteinExistence type="predicted"/>
<reference evidence="2 3" key="1">
    <citation type="submission" date="2024-11" db="EMBL/GenBank/DDBJ databases">
        <authorList>
            <person name="Heng Y.C."/>
            <person name="Lim A.C.H."/>
            <person name="Lee J.K.Y."/>
            <person name="Kittelmann S."/>
        </authorList>
    </citation>
    <scope>NUCLEOTIDE SEQUENCE [LARGE SCALE GENOMIC DNA]</scope>
    <source>
        <strain evidence="2 3">WILCCON 0269</strain>
    </source>
</reference>
<keyword evidence="1" id="KW-0472">Membrane</keyword>
<comment type="caution">
    <text evidence="2">The sequence shown here is derived from an EMBL/GenBank/DDBJ whole genome shotgun (WGS) entry which is preliminary data.</text>
</comment>
<evidence type="ECO:0000313" key="2">
    <source>
        <dbReference type="EMBL" id="MFL0195254.1"/>
    </source>
</evidence>
<evidence type="ECO:0000256" key="1">
    <source>
        <dbReference type="SAM" id="Phobius"/>
    </source>
</evidence>
<keyword evidence="3" id="KW-1185">Reference proteome</keyword>
<dbReference type="Proteomes" id="UP001623660">
    <property type="component" value="Unassembled WGS sequence"/>
</dbReference>
<keyword evidence="1" id="KW-0812">Transmembrane</keyword>
<sequence>MNLNIFKLFPEMIKNQSKYPLPRTKITFKALVDATIPKTPKLAENQGPIQLFGALDCNTHGYEIWLLNNFISLHTPISNFNIYLANATAKMLDVAARQLITSKENKNSIDEKLFAHKCIFASLAPDDRFRAITLLEELKVNPAHLPIPFYNNPGVIIAIIGAIIMFVTIGYYTEWSAYGSTSMETPNKRKIEYFPIGWEQVGYPGPSKGYHTFRGYLLEKFTE</sequence>
<feature type="transmembrane region" description="Helical" evidence="1">
    <location>
        <begin position="154"/>
        <end position="173"/>
    </location>
</feature>
<protein>
    <submittedName>
        <fullName evidence="2">Uncharacterized protein</fullName>
    </submittedName>
</protein>
<name>A0ABW8SH98_9CLOT</name>
<keyword evidence="1" id="KW-1133">Transmembrane helix</keyword>
<evidence type="ECO:0000313" key="3">
    <source>
        <dbReference type="Proteomes" id="UP001623660"/>
    </source>
</evidence>
<gene>
    <name evidence="2" type="ORF">ACJDU8_06690</name>
</gene>
<dbReference type="EMBL" id="JBJHZX010000007">
    <property type="protein sequence ID" value="MFL0195254.1"/>
    <property type="molecule type" value="Genomic_DNA"/>
</dbReference>
<accession>A0ABW8SH98</accession>
<organism evidence="2 3">
    <name type="scientific">Candidatus Clostridium eludens</name>
    <dbReference type="NCBI Taxonomy" id="3381663"/>
    <lineage>
        <taxon>Bacteria</taxon>
        <taxon>Bacillati</taxon>
        <taxon>Bacillota</taxon>
        <taxon>Clostridia</taxon>
        <taxon>Eubacteriales</taxon>
        <taxon>Clostridiaceae</taxon>
        <taxon>Clostridium</taxon>
    </lineage>
</organism>
<dbReference type="RefSeq" id="WP_406791377.1">
    <property type="nucleotide sequence ID" value="NZ_JBJHZX010000007.1"/>
</dbReference>